<feature type="compositionally biased region" description="Pro residues" evidence="7">
    <location>
        <begin position="32"/>
        <end position="42"/>
    </location>
</feature>
<dbReference type="Gene3D" id="3.30.450.70">
    <property type="match status" value="1"/>
</dbReference>
<dbReference type="InterPro" id="IPR011012">
    <property type="entry name" value="Longin-like_dom_sf"/>
</dbReference>
<organism evidence="8 9">
    <name type="scientific">Rhodotorula taiwanensis</name>
    <dbReference type="NCBI Taxonomy" id="741276"/>
    <lineage>
        <taxon>Eukaryota</taxon>
        <taxon>Fungi</taxon>
        <taxon>Dikarya</taxon>
        <taxon>Basidiomycota</taxon>
        <taxon>Pucciniomycotina</taxon>
        <taxon>Microbotryomycetes</taxon>
        <taxon>Sporidiobolales</taxon>
        <taxon>Sporidiobolaceae</taxon>
        <taxon>Rhodotorula</taxon>
    </lineage>
</organism>
<evidence type="ECO:0000256" key="6">
    <source>
        <dbReference type="RuleBase" id="RU366065"/>
    </source>
</evidence>
<comment type="subunit">
    <text evidence="6">Part of the multisubunit transport protein particle (TRAPP) complex.</text>
</comment>
<feature type="region of interest" description="Disordered" evidence="7">
    <location>
        <begin position="32"/>
        <end position="109"/>
    </location>
</feature>
<gene>
    <name evidence="8" type="ORF">BMF94_3003</name>
</gene>
<dbReference type="SUPFAM" id="SSF64356">
    <property type="entry name" value="SNARE-like"/>
    <property type="match status" value="1"/>
</dbReference>
<dbReference type="Pfam" id="PF04099">
    <property type="entry name" value="Sybindin"/>
    <property type="match status" value="1"/>
</dbReference>
<dbReference type="InterPro" id="IPR007233">
    <property type="entry name" value="TRAPPC"/>
</dbReference>
<dbReference type="EMBL" id="PJQD01000031">
    <property type="protein sequence ID" value="POY73960.1"/>
    <property type="molecule type" value="Genomic_DNA"/>
</dbReference>
<reference evidence="8 9" key="1">
    <citation type="journal article" date="2018" name="Front. Microbiol.">
        <title>Prospects for Fungal Bioremediation of Acidic Radioactive Waste Sites: Characterization and Genome Sequence of Rhodotorula taiwanensis MD1149.</title>
        <authorList>
            <person name="Tkavc R."/>
            <person name="Matrosova V.Y."/>
            <person name="Grichenko O.E."/>
            <person name="Gostincar C."/>
            <person name="Volpe R.P."/>
            <person name="Klimenkova P."/>
            <person name="Gaidamakova E.K."/>
            <person name="Zhou C.E."/>
            <person name="Stewart B.J."/>
            <person name="Lyman M.G."/>
            <person name="Malfatti S.A."/>
            <person name="Rubinfeld B."/>
            <person name="Courtot M."/>
            <person name="Singh J."/>
            <person name="Dalgard C.L."/>
            <person name="Hamilton T."/>
            <person name="Frey K.G."/>
            <person name="Gunde-Cimerman N."/>
            <person name="Dugan L."/>
            <person name="Daly M.J."/>
        </authorList>
    </citation>
    <scope>NUCLEOTIDE SEQUENCE [LARGE SCALE GENOMIC DNA]</scope>
    <source>
        <strain evidence="8 9">MD1149</strain>
    </source>
</reference>
<keyword evidence="1 6" id="KW-0813">Transport</keyword>
<dbReference type="PANTHER" id="PTHR23249:SF16">
    <property type="entry name" value="TRAFFICKING PROTEIN PARTICLE COMPLEX SUBUNIT 1"/>
    <property type="match status" value="1"/>
</dbReference>
<evidence type="ECO:0000313" key="8">
    <source>
        <dbReference type="EMBL" id="POY73960.1"/>
    </source>
</evidence>
<dbReference type="STRING" id="741276.A0A2S5BB08"/>
<evidence type="ECO:0000256" key="5">
    <source>
        <dbReference type="ARBA" id="ARBA00038167"/>
    </source>
</evidence>
<proteinExistence type="inferred from homology"/>
<dbReference type="GO" id="GO:0005783">
    <property type="term" value="C:endoplasmic reticulum"/>
    <property type="evidence" value="ECO:0007669"/>
    <property type="project" value="UniProtKB-SubCell"/>
</dbReference>
<evidence type="ECO:0000256" key="2">
    <source>
        <dbReference type="ARBA" id="ARBA00022824"/>
    </source>
</evidence>
<evidence type="ECO:0000256" key="1">
    <source>
        <dbReference type="ARBA" id="ARBA00022448"/>
    </source>
</evidence>
<accession>A0A2S5BB08</accession>
<keyword evidence="2 6" id="KW-0256">Endoplasmic reticulum</keyword>
<dbReference type="GO" id="GO:0006888">
    <property type="term" value="P:endoplasmic reticulum to Golgi vesicle-mediated transport"/>
    <property type="evidence" value="ECO:0007669"/>
    <property type="project" value="UniProtKB-UniRule"/>
</dbReference>
<dbReference type="AlphaFoldDB" id="A0A2S5BB08"/>
<keyword evidence="4 6" id="KW-0333">Golgi apparatus</keyword>
<name>A0A2S5BB08_9BASI</name>
<dbReference type="PANTHER" id="PTHR23249">
    <property type="entry name" value="TRAFFICKING PROTEIN PARTICLE COMPLEX SUBUNIT"/>
    <property type="match status" value="1"/>
</dbReference>
<sequence length="232" mass="24625">MVVYGLYIYDRHCTCCFYTDLGQRPYPIPGPSTLPKVLPPAPSSSSSAAAKTAAIAPNDGGASSSAPATSSVRSRDMVDSKGTGGGYTVPDAVASRDDAPRSTSSALSSSDRLAFDEEAKLVYGVVFSLKNMVSKLSTRRPESDSFQSMTTSAYKLHYLATASAFHFVLLTSPAHASCRPLLRQIYTGPFNEYVVRNPLANLDTQRGGKGIDNQAFRRAVEKLLVAAAAATA</sequence>
<dbReference type="Proteomes" id="UP000237144">
    <property type="component" value="Unassembled WGS sequence"/>
</dbReference>
<comment type="subcellular location">
    <subcellularLocation>
        <location evidence="6">Endoplasmic reticulum</location>
    </subcellularLocation>
    <subcellularLocation>
        <location evidence="6">Golgi apparatus</location>
        <location evidence="6">cis-Golgi network</location>
    </subcellularLocation>
</comment>
<evidence type="ECO:0000256" key="7">
    <source>
        <dbReference type="SAM" id="MobiDB-lite"/>
    </source>
</evidence>
<comment type="similarity">
    <text evidence="5">Belongs to the TRAPP small subunits family. BET5 subfamily.</text>
</comment>
<dbReference type="SMART" id="SM01399">
    <property type="entry name" value="Sybindin"/>
    <property type="match status" value="1"/>
</dbReference>
<comment type="caution">
    <text evidence="8">The sequence shown here is derived from an EMBL/GenBank/DDBJ whole genome shotgun (WGS) entry which is preliminary data.</text>
</comment>
<protein>
    <recommendedName>
        <fullName evidence="6">Trafficking protein particle complex subunit</fullName>
    </recommendedName>
</protein>
<evidence type="ECO:0000256" key="4">
    <source>
        <dbReference type="ARBA" id="ARBA00023034"/>
    </source>
</evidence>
<dbReference type="OrthoDB" id="3364529at2759"/>
<keyword evidence="3 6" id="KW-0931">ER-Golgi transport</keyword>
<dbReference type="GO" id="GO:0005794">
    <property type="term" value="C:Golgi apparatus"/>
    <property type="evidence" value="ECO:0007669"/>
    <property type="project" value="UniProtKB-SubCell"/>
</dbReference>
<evidence type="ECO:0000313" key="9">
    <source>
        <dbReference type="Proteomes" id="UP000237144"/>
    </source>
</evidence>
<feature type="compositionally biased region" description="Low complexity" evidence="7">
    <location>
        <begin position="43"/>
        <end position="72"/>
    </location>
</feature>
<evidence type="ECO:0000256" key="3">
    <source>
        <dbReference type="ARBA" id="ARBA00022892"/>
    </source>
</evidence>
<dbReference type="GO" id="GO:0030008">
    <property type="term" value="C:TRAPP complex"/>
    <property type="evidence" value="ECO:0007669"/>
    <property type="project" value="UniProtKB-UniRule"/>
</dbReference>
<keyword evidence="9" id="KW-1185">Reference proteome</keyword>